<organism evidence="8 9">
    <name type="scientific">Phaedon cochleariae</name>
    <name type="common">Mustard beetle</name>
    <dbReference type="NCBI Taxonomy" id="80249"/>
    <lineage>
        <taxon>Eukaryota</taxon>
        <taxon>Metazoa</taxon>
        <taxon>Ecdysozoa</taxon>
        <taxon>Arthropoda</taxon>
        <taxon>Hexapoda</taxon>
        <taxon>Insecta</taxon>
        <taxon>Pterygota</taxon>
        <taxon>Neoptera</taxon>
        <taxon>Endopterygota</taxon>
        <taxon>Coleoptera</taxon>
        <taxon>Polyphaga</taxon>
        <taxon>Cucujiformia</taxon>
        <taxon>Chrysomeloidea</taxon>
        <taxon>Chrysomelidae</taxon>
        <taxon>Chrysomelinae</taxon>
        <taxon>Chrysomelini</taxon>
        <taxon>Phaedon</taxon>
    </lineage>
</organism>
<dbReference type="EMBL" id="OU896711">
    <property type="protein sequence ID" value="CAH1170612.1"/>
    <property type="molecule type" value="Genomic_DNA"/>
</dbReference>
<evidence type="ECO:0000256" key="3">
    <source>
        <dbReference type="ARBA" id="ARBA00022692"/>
    </source>
</evidence>
<feature type="transmembrane region" description="Helical" evidence="7">
    <location>
        <begin position="46"/>
        <end position="69"/>
    </location>
</feature>
<reference evidence="8" key="1">
    <citation type="submission" date="2022-01" db="EMBL/GenBank/DDBJ databases">
        <authorList>
            <person name="King R."/>
        </authorList>
    </citation>
    <scope>NUCLEOTIDE SEQUENCE</scope>
</reference>
<protein>
    <recommendedName>
        <fullName evidence="7">Tetraspanin</fullName>
    </recommendedName>
</protein>
<accession>A0A9P0DLA1</accession>
<evidence type="ECO:0000256" key="1">
    <source>
        <dbReference type="ARBA" id="ARBA00004141"/>
    </source>
</evidence>
<dbReference type="PIRSF" id="PIRSF002419">
    <property type="entry name" value="Tetraspanin"/>
    <property type="match status" value="1"/>
</dbReference>
<reference evidence="8" key="2">
    <citation type="submission" date="2022-10" db="EMBL/GenBank/DDBJ databases">
        <authorList>
            <consortium name="ENA_rothamsted_submissions"/>
            <consortium name="culmorum"/>
            <person name="King R."/>
        </authorList>
    </citation>
    <scope>NUCLEOTIDE SEQUENCE</scope>
</reference>
<dbReference type="PANTHER" id="PTHR19282:SF521">
    <property type="entry name" value="IP01817P-RELATED"/>
    <property type="match status" value="1"/>
</dbReference>
<keyword evidence="3 7" id="KW-0812">Transmembrane</keyword>
<evidence type="ECO:0000256" key="5">
    <source>
        <dbReference type="ARBA" id="ARBA00023136"/>
    </source>
</evidence>
<feature type="transmembrane region" description="Helical" evidence="7">
    <location>
        <begin position="12"/>
        <end position="34"/>
    </location>
</feature>
<dbReference type="InterPro" id="IPR008952">
    <property type="entry name" value="Tetraspanin_EC2_sf"/>
</dbReference>
<feature type="disulfide bond" evidence="6">
    <location>
        <begin position="142"/>
        <end position="180"/>
    </location>
</feature>
<evidence type="ECO:0000256" key="2">
    <source>
        <dbReference type="ARBA" id="ARBA00006840"/>
    </source>
</evidence>
<proteinExistence type="inferred from homology"/>
<dbReference type="Pfam" id="PF00335">
    <property type="entry name" value="Tetraspanin"/>
    <property type="match status" value="1"/>
</dbReference>
<gene>
    <name evidence="8" type="ORF">PHAECO_LOCUS9133</name>
</gene>
<dbReference type="SUPFAM" id="SSF48652">
    <property type="entry name" value="Tetraspanin"/>
    <property type="match status" value="1"/>
</dbReference>
<evidence type="ECO:0000256" key="7">
    <source>
        <dbReference type="RuleBase" id="RU361218"/>
    </source>
</evidence>
<evidence type="ECO:0000256" key="6">
    <source>
        <dbReference type="PIRSR" id="PIRSR002419-1"/>
    </source>
</evidence>
<evidence type="ECO:0000313" key="9">
    <source>
        <dbReference type="Proteomes" id="UP001153737"/>
    </source>
</evidence>
<dbReference type="OrthoDB" id="669224at2759"/>
<feature type="transmembrane region" description="Helical" evidence="7">
    <location>
        <begin position="81"/>
        <end position="101"/>
    </location>
</feature>
<feature type="transmembrane region" description="Helical" evidence="7">
    <location>
        <begin position="194"/>
        <end position="216"/>
    </location>
</feature>
<keyword evidence="5 7" id="KW-0472">Membrane</keyword>
<evidence type="ECO:0000256" key="4">
    <source>
        <dbReference type="ARBA" id="ARBA00022989"/>
    </source>
</evidence>
<dbReference type="AlphaFoldDB" id="A0A9P0DLA1"/>
<comment type="similarity">
    <text evidence="2 7">Belongs to the tetraspanin (TM4SF) family.</text>
</comment>
<keyword evidence="6" id="KW-1015">Disulfide bond</keyword>
<dbReference type="InterPro" id="IPR000301">
    <property type="entry name" value="Tetraspanin_animals"/>
</dbReference>
<dbReference type="PANTHER" id="PTHR19282">
    <property type="entry name" value="TETRASPANIN"/>
    <property type="match status" value="1"/>
</dbReference>
<dbReference type="Gene3D" id="1.10.1450.10">
    <property type="entry name" value="Tetraspanin"/>
    <property type="match status" value="1"/>
</dbReference>
<keyword evidence="4 7" id="KW-1133">Transmembrane helix</keyword>
<dbReference type="GO" id="GO:0005886">
    <property type="term" value="C:plasma membrane"/>
    <property type="evidence" value="ECO:0007669"/>
    <property type="project" value="TreeGrafter"/>
</dbReference>
<sequence length="227" mass="24980">MMGCLSGIARYILFLFNFLILAAAAGLIAVGVLYKVNNVGLDVLSVSTYTIVVGVVIALIAFFGCCGAIKESRCLLSTYAYVMVTIFILQVVLIVLAFLAMKNGNLELDEEVKTYLTKIYENIFTSPEEADIVNTLQRYFECCGIDKSYTLVTNATSGLLIESCFSDTDTQQKVMYMKNCVNELRDFIMNNAKIIGGIAIGVALVELVAAIFSFCVKDNISRQHEFV</sequence>
<evidence type="ECO:0000313" key="8">
    <source>
        <dbReference type="EMBL" id="CAH1170612.1"/>
    </source>
</evidence>
<dbReference type="PRINTS" id="PR00259">
    <property type="entry name" value="TMFOUR"/>
</dbReference>
<name>A0A9P0DLA1_PHACE</name>
<dbReference type="Proteomes" id="UP001153737">
    <property type="component" value="Chromosome 5"/>
</dbReference>
<feature type="disulfide bond" evidence="6">
    <location>
        <begin position="143"/>
        <end position="164"/>
    </location>
</feature>
<comment type="subcellular location">
    <subcellularLocation>
        <location evidence="1 7">Membrane</location>
        <topology evidence="1 7">Multi-pass membrane protein</topology>
    </subcellularLocation>
</comment>
<dbReference type="InterPro" id="IPR018499">
    <property type="entry name" value="Tetraspanin/Peripherin"/>
</dbReference>
<keyword evidence="9" id="KW-1185">Reference proteome</keyword>